<evidence type="ECO:0000313" key="1">
    <source>
        <dbReference type="EMBL" id="TKW60437.1"/>
    </source>
</evidence>
<protein>
    <submittedName>
        <fullName evidence="1">DUF4189 domain-containing protein</fullName>
    </submittedName>
</protein>
<organism evidence="1 2">
    <name type="scientific">Blastochloris viridis</name>
    <name type="common">Rhodopseudomonas viridis</name>
    <dbReference type="NCBI Taxonomy" id="1079"/>
    <lineage>
        <taxon>Bacteria</taxon>
        <taxon>Pseudomonadati</taxon>
        <taxon>Pseudomonadota</taxon>
        <taxon>Alphaproteobacteria</taxon>
        <taxon>Hyphomicrobiales</taxon>
        <taxon>Blastochloridaceae</taxon>
        <taxon>Blastochloris</taxon>
    </lineage>
</organism>
<dbReference type="AlphaFoldDB" id="A0A6N4R871"/>
<proteinExistence type="predicted"/>
<comment type="caution">
    <text evidence="1">The sequence shown here is derived from an EMBL/GenBank/DDBJ whole genome shotgun (WGS) entry which is preliminary data.</text>
</comment>
<evidence type="ECO:0000313" key="2">
    <source>
        <dbReference type="Proteomes" id="UP000320948"/>
    </source>
</evidence>
<gene>
    <name evidence="1" type="ORF">DI628_05880</name>
</gene>
<name>A0A6N4R871_BLAVI</name>
<dbReference type="EMBL" id="VAFM01000002">
    <property type="protein sequence ID" value="TKW60437.1"/>
    <property type="molecule type" value="Genomic_DNA"/>
</dbReference>
<reference evidence="1 2" key="1">
    <citation type="journal article" date="2017" name="Nat. Commun.">
        <title>In situ click chemistry generation of cyclooxygenase-2 inhibitors.</title>
        <authorList>
            <person name="Bhardwaj A."/>
            <person name="Kaur J."/>
            <person name="Wuest M."/>
            <person name="Wuest F."/>
        </authorList>
    </citation>
    <scope>NUCLEOTIDE SEQUENCE [LARGE SCALE GENOMIC DNA]</scope>
    <source>
        <strain evidence="1">S2_018_000_R2_106</strain>
    </source>
</reference>
<sequence length="128" mass="13730">MAGASAAADGDWSAIAVGQWQEGNTLYARATSAERFSTESEAKLEAIAYCYNQGGSFCDAYTSWNEGCRYASINFVKAGQPAWIFSATTKGETLAQCFEANAMDCVYEDIVGGCAPGWDTDEDVELDD</sequence>
<accession>A0A6N4R871</accession>
<dbReference type="Proteomes" id="UP000320948">
    <property type="component" value="Unassembled WGS sequence"/>
</dbReference>